<sequence>MEEEPVYEMKLTNGIGEQMLAHVIEQFNVELKQTEFGPKLQGTKEELEKAQDYIVKVMRERLDELDRR</sequence>
<dbReference type="Proteomes" id="UP000732619">
    <property type="component" value="Unassembled WGS sequence"/>
</dbReference>
<organism evidence="1 2">
    <name type="scientific">Methanobrevibacter olleyae</name>
    <dbReference type="NCBI Taxonomy" id="294671"/>
    <lineage>
        <taxon>Archaea</taxon>
        <taxon>Methanobacteriati</taxon>
        <taxon>Methanobacteriota</taxon>
        <taxon>Methanomada group</taxon>
        <taxon>Methanobacteria</taxon>
        <taxon>Methanobacteriales</taxon>
        <taxon>Methanobacteriaceae</taxon>
        <taxon>Methanobrevibacter</taxon>
    </lineage>
</organism>
<dbReference type="AlphaFoldDB" id="A0A8T3VME6"/>
<evidence type="ECO:0000313" key="1">
    <source>
        <dbReference type="EMBL" id="MBE6512412.1"/>
    </source>
</evidence>
<dbReference type="EMBL" id="SUTG01000016">
    <property type="protein sequence ID" value="MBE6512412.1"/>
    <property type="molecule type" value="Genomic_DNA"/>
</dbReference>
<comment type="caution">
    <text evidence="1">The sequence shown here is derived from an EMBL/GenBank/DDBJ whole genome shotgun (WGS) entry which is preliminary data.</text>
</comment>
<evidence type="ECO:0000313" key="2">
    <source>
        <dbReference type="Proteomes" id="UP000732619"/>
    </source>
</evidence>
<proteinExistence type="predicted"/>
<gene>
    <name evidence="1" type="ORF">E7Z75_04630</name>
</gene>
<reference evidence="1" key="1">
    <citation type="submission" date="2019-04" db="EMBL/GenBank/DDBJ databases">
        <title>Evolution of Biomass-Degrading Anaerobic Consortia Revealed by Metagenomics.</title>
        <authorList>
            <person name="Peng X."/>
        </authorList>
    </citation>
    <scope>NUCLEOTIDE SEQUENCE</scope>
    <source>
        <strain evidence="1">SIG14</strain>
    </source>
</reference>
<protein>
    <submittedName>
        <fullName evidence="1">Uncharacterized protein</fullName>
    </submittedName>
</protein>
<name>A0A8T3VME6_METOL</name>
<accession>A0A8T3VME6</accession>